<evidence type="ECO:0000256" key="2">
    <source>
        <dbReference type="SAM" id="Phobius"/>
    </source>
</evidence>
<comment type="caution">
    <text evidence="3">The sequence shown here is derived from an EMBL/GenBank/DDBJ whole genome shotgun (WGS) entry which is preliminary data.</text>
</comment>
<feature type="transmembrane region" description="Helical" evidence="2">
    <location>
        <begin position="6"/>
        <end position="27"/>
    </location>
</feature>
<organism evidence="3 4">
    <name type="scientific">Pseudoloma neurophilia</name>
    <dbReference type="NCBI Taxonomy" id="146866"/>
    <lineage>
        <taxon>Eukaryota</taxon>
        <taxon>Fungi</taxon>
        <taxon>Fungi incertae sedis</taxon>
        <taxon>Microsporidia</taxon>
        <taxon>Pseudoloma</taxon>
    </lineage>
</organism>
<name>A0A0R0M0Q8_9MICR</name>
<keyword evidence="2" id="KW-0472">Membrane</keyword>
<keyword evidence="2" id="KW-1133">Transmembrane helix</keyword>
<dbReference type="Proteomes" id="UP000051530">
    <property type="component" value="Unassembled WGS sequence"/>
</dbReference>
<keyword evidence="2" id="KW-0812">Transmembrane</keyword>
<evidence type="ECO:0000313" key="3">
    <source>
        <dbReference type="EMBL" id="KRH95097.1"/>
    </source>
</evidence>
<dbReference type="VEuPathDB" id="MicrosporidiaDB:M153_3100018060"/>
<protein>
    <submittedName>
        <fullName evidence="3">Uncharacterized protein</fullName>
    </submittedName>
</protein>
<evidence type="ECO:0000256" key="1">
    <source>
        <dbReference type="SAM" id="MobiDB-lite"/>
    </source>
</evidence>
<dbReference type="EMBL" id="LGUB01000006">
    <property type="protein sequence ID" value="KRH95097.1"/>
    <property type="molecule type" value="Genomic_DNA"/>
</dbReference>
<reference evidence="3 4" key="1">
    <citation type="submission" date="2015-07" db="EMBL/GenBank/DDBJ databases">
        <title>The genome of Pseudoloma neurophilia, a relevant intracellular parasite of the zebrafish.</title>
        <authorList>
            <person name="Ndikumana S."/>
            <person name="Pelin A."/>
            <person name="Sanders J."/>
            <person name="Corradi N."/>
        </authorList>
    </citation>
    <scope>NUCLEOTIDE SEQUENCE [LARGE SCALE GENOMIC DNA]</scope>
    <source>
        <strain evidence="3 4">MK1</strain>
    </source>
</reference>
<sequence length="1284" mass="149850">MIYFVLKTLCTTVFMITVFIFGLYLRLKYDSVFRNNKIQKRKTQKEIKPFSALSKYQNPCQEQNNPIRPDFFNIFLYKIFYMCKENPVFLYRLEQNIVYNLKKSSKMLSSVKVKDLWVTEDLGIFIDSIRILSKEEIRDKSFTKIEKIPKEIEYPFYDSKISQETSNKNKSVPLSQASASYHRSEVKNLDQTPGTVEKIQSSQAKAEYQDHDSSKSHFSFEKSATSYDQRSGDQDIEAKIRTSFHDILAKTMTDTFQEHLPNADPIWHDFIDLPVDKMKKLNDCHENTTTDLDRDPIYILIHFNCPASINMILNFSLFVNVELKMSVGNFHGPMVIILPYGYKMGLTFLNSLKYDLTVETVIKKKKKDNSSKETFSNTELLKQELLKHSDRNSITKKNTSINNIVKRVIRFNAKKKGFYPNYQMRPIAQLLPSMKTVDLYMPDFSIGYYIDDINLKKNTVFSKIQKLFDLQNFVDFDIKKQQFTIEMREFTSVLLKIFNHLLDMTFYFDGTIWSNFIYYQMMVIHAIELRPIEDRIKKSSYTRSNGMHLYRITFSMTDIIDEITCRNEILNQFQTLNIKKPEEKKVIKVPYPSNTKTSQSNSIRNDSVISNTIRSNSTNIEPKSMNENIFNQKSSAELPSEDDFEDISTKSTETVSLHTNNETEIEIDIGHEFSQNQNIKKSEESYKGNLPNKSRVNLVSKKYKFGQVSQNNILAKLQEYFTDMMFFKVFPDAKIVSEIYISNKLTKLHIVSNNFVNEWIRYTETEFSSKILSFWLNLKTQEFFSLQIISNCTDAHQTSFYDSDVHLNFLLNNPKPLKILQHIRNSFLDMICAPSDQTDASSETRQDFVSVLQNFIDQLRSSKSSESKIDFERISICSNQAQHLRSAKILCKSIHPNAHILDENKINQFLTKLEIQVNEMTYDGFFLESDNYLMFIKSNDKFFHNLRTPGFIFANICKENSYLLYSLDLKRHINDALLPMICFKSTIQPEIPEKLKISGYYDPVHTYDRLSIIKEMNSLQEKSDRFTRHIGIKSKVFSFNFETTSVLKFIISTNTPDQINLNLEYSVENKPMNNEMVISTEEQAEILVKCCGKLILTVNPSSGQEYTILSEIFSDNKIEYEKMIENVLMNEDQVKKMTTTRVVKNQDFSTSYSQISQQSSITKHEKATVELTPKFEQTISALDLQKMDLRRSYGNLFLIDAIFEVSNSKNRLFFPCNPKNKIFWNISTVSESIDPEFTLSHTQATVSLNCFGILQCEKDLYRFEMKSQEKTKVRVFVGQVYDQK</sequence>
<feature type="region of interest" description="Disordered" evidence="1">
    <location>
        <begin position="183"/>
        <end position="232"/>
    </location>
</feature>
<proteinExistence type="predicted"/>
<accession>A0A0R0M0Q8</accession>
<gene>
    <name evidence="3" type="ORF">M153_3100018060</name>
</gene>
<feature type="compositionally biased region" description="Polar residues" evidence="1">
    <location>
        <begin position="189"/>
        <end position="204"/>
    </location>
</feature>
<keyword evidence="4" id="KW-1185">Reference proteome</keyword>
<feature type="compositionally biased region" description="Basic and acidic residues" evidence="1">
    <location>
        <begin position="207"/>
        <end position="220"/>
    </location>
</feature>
<evidence type="ECO:0000313" key="4">
    <source>
        <dbReference type="Proteomes" id="UP000051530"/>
    </source>
</evidence>